<sequence length="429" mass="48720">MSSCSSNGFKSFPRRQCHATTVRFLIEIDLKTKQHQKKFPNFNKNPPILLKSPSKSSLSNAFKSVISAVKRLPFGGASSAEKSKLKKSILPRNLSKKILKKSNFWKRKSNHKGMERWKSFDQFLKEDSAPLDVSDSSVMTTMTSDGKSKSWSESDFSVSDECWSGKSSGDVNLNLPEMKNDAVEVVPQNGDVSTTTSSTGSATTNSSTKHEEKEQSSPLSVLDCPFADDDDDEVSSPFQHMEGTKKQLMKKIQRFEYLAQLEPLNLAKRFAALPESDNKNSLTSIYEKLMSNIKEQEQQEKMGNQAAKKALDLLQQMKDTLPSYGLKVKADKLLLDFFTEKIMHSQKQNFGYLFEDELLEEAENWINGRKLCELFLEWEVPRNREVYVKDMEKGGEWRSLDQENKEVALELENVVFDTVLNELLLDISS</sequence>
<reference evidence="3" key="1">
    <citation type="journal article" date="2018" name="Gigascience">
        <title>Genome assembly of the Pink Ipe (Handroanthus impetiginosus, Bignoniaceae), a highly valued, ecologically keystone Neotropical timber forest tree.</title>
        <authorList>
            <person name="Silva-Junior O.B."/>
            <person name="Grattapaglia D."/>
            <person name="Novaes E."/>
            <person name="Collevatti R.G."/>
        </authorList>
    </citation>
    <scope>NUCLEOTIDE SEQUENCE [LARGE SCALE GENOMIC DNA]</scope>
    <source>
        <strain evidence="3">cv. UFG-1</strain>
    </source>
</reference>
<evidence type="ECO:0008006" key="4">
    <source>
        <dbReference type="Google" id="ProtNLM"/>
    </source>
</evidence>
<dbReference type="AlphaFoldDB" id="A0A2G9HN25"/>
<dbReference type="Proteomes" id="UP000231279">
    <property type="component" value="Unassembled WGS sequence"/>
</dbReference>
<feature type="compositionally biased region" description="Low complexity" evidence="1">
    <location>
        <begin position="193"/>
        <end position="207"/>
    </location>
</feature>
<evidence type="ECO:0000313" key="3">
    <source>
        <dbReference type="Proteomes" id="UP000231279"/>
    </source>
</evidence>
<proteinExistence type="predicted"/>
<dbReference type="OrthoDB" id="668456at2759"/>
<organism evidence="2 3">
    <name type="scientific">Handroanthus impetiginosus</name>
    <dbReference type="NCBI Taxonomy" id="429701"/>
    <lineage>
        <taxon>Eukaryota</taxon>
        <taxon>Viridiplantae</taxon>
        <taxon>Streptophyta</taxon>
        <taxon>Embryophyta</taxon>
        <taxon>Tracheophyta</taxon>
        <taxon>Spermatophyta</taxon>
        <taxon>Magnoliopsida</taxon>
        <taxon>eudicotyledons</taxon>
        <taxon>Gunneridae</taxon>
        <taxon>Pentapetalae</taxon>
        <taxon>asterids</taxon>
        <taxon>lamiids</taxon>
        <taxon>Lamiales</taxon>
        <taxon>Bignoniaceae</taxon>
        <taxon>Crescentiina</taxon>
        <taxon>Tabebuia alliance</taxon>
        <taxon>Handroanthus</taxon>
    </lineage>
</organism>
<accession>A0A2G9HN25</accession>
<keyword evidence="3" id="KW-1185">Reference proteome</keyword>
<comment type="caution">
    <text evidence="2">The sequence shown here is derived from an EMBL/GenBank/DDBJ whole genome shotgun (WGS) entry which is preliminary data.</text>
</comment>
<dbReference type="STRING" id="429701.A0A2G9HN25"/>
<evidence type="ECO:0000313" key="2">
    <source>
        <dbReference type="EMBL" id="PIN18914.1"/>
    </source>
</evidence>
<dbReference type="PANTHER" id="PTHR33623">
    <property type="entry name" value="OS04G0572500 PROTEIN"/>
    <property type="match status" value="1"/>
</dbReference>
<dbReference type="PANTHER" id="PTHR33623:SF4">
    <property type="entry name" value="DUF4378 DOMAIN-CONTAINING PROTEIN"/>
    <property type="match status" value="1"/>
</dbReference>
<gene>
    <name evidence="2" type="ORF">CDL12_08414</name>
</gene>
<evidence type="ECO:0000256" key="1">
    <source>
        <dbReference type="SAM" id="MobiDB-lite"/>
    </source>
</evidence>
<protein>
    <recommendedName>
        <fullName evidence="4">DUF4378 domain-containing protein</fullName>
    </recommendedName>
</protein>
<dbReference type="EMBL" id="NKXS01001372">
    <property type="protein sequence ID" value="PIN18914.1"/>
    <property type="molecule type" value="Genomic_DNA"/>
</dbReference>
<name>A0A2G9HN25_9LAMI</name>
<feature type="region of interest" description="Disordered" evidence="1">
    <location>
        <begin position="188"/>
        <end position="242"/>
    </location>
</feature>